<protein>
    <submittedName>
        <fullName evidence="1">Sulfotransferase</fullName>
    </submittedName>
</protein>
<dbReference type="InterPro" id="IPR027417">
    <property type="entry name" value="P-loop_NTPase"/>
</dbReference>
<organism evidence="1 2">
    <name type="scientific">Aliarcobacter skirrowii</name>
    <dbReference type="NCBI Taxonomy" id="28200"/>
    <lineage>
        <taxon>Bacteria</taxon>
        <taxon>Pseudomonadati</taxon>
        <taxon>Campylobacterota</taxon>
        <taxon>Epsilonproteobacteria</taxon>
        <taxon>Campylobacterales</taxon>
        <taxon>Arcobacteraceae</taxon>
        <taxon>Aliarcobacter</taxon>
    </lineage>
</organism>
<reference evidence="1" key="1">
    <citation type="journal article" date="2023" name="Front. Microbiol.">
        <title>Genomic diversity and taxonomic marker for Arcobacter species.</title>
        <authorList>
            <person name="Zhou G."/>
            <person name="Gu Y."/>
            <person name="Wang H."/>
            <person name="Chen X."/>
            <person name="Zhang X."/>
            <person name="Shao Z."/>
            <person name="Yan X."/>
            <person name="Zhang J."/>
            <person name="Zhang M."/>
        </authorList>
    </citation>
    <scope>NUCLEOTIDE SEQUENCE</scope>
    <source>
        <strain evidence="1">BJSY19SF1-2</strain>
    </source>
</reference>
<proteinExistence type="predicted"/>
<gene>
    <name evidence="1" type="ORF">Q6A80_06720</name>
</gene>
<comment type="caution">
    <text evidence="1">The sequence shown here is derived from an EMBL/GenBank/DDBJ whole genome shotgun (WGS) entry which is preliminary data.</text>
</comment>
<reference evidence="1" key="2">
    <citation type="submission" date="2023-07" db="EMBL/GenBank/DDBJ databases">
        <authorList>
            <person name="Zhang M."/>
            <person name="Zhou G."/>
        </authorList>
    </citation>
    <scope>NUCLEOTIDE SEQUENCE</scope>
    <source>
        <strain evidence="1">BJSY19SF1-2</strain>
    </source>
</reference>
<dbReference type="EMBL" id="JAUQUR010000003">
    <property type="protein sequence ID" value="MDX4069420.1"/>
    <property type="molecule type" value="Genomic_DNA"/>
</dbReference>
<dbReference type="Gene3D" id="3.40.50.300">
    <property type="entry name" value="P-loop containing nucleotide triphosphate hydrolases"/>
    <property type="match status" value="1"/>
</dbReference>
<sequence>MSKRTKNFKRNSSLEEFLTEINNDLWNTEEKLLSLKEPEYPIIFVMGSLRSGTTLMTQWLANLGFAYPTNLMSRFYKSPIVASKIQLLLTDEKYNYRNEIKDFNNSVDFSSENGKTKGALAPNEFWYFWRRFLPFKELDYLTTKELFEKVDIDTFKSELAGIVDVFQKPFALKGMILNYNIDFLDKVFDKAIFIYTKRDPLTNIESALKARERQLGSIEEWYSFKIPEYEELKNLNPYEQVAGQIYYINKAVENGLENVANHKKLIVNYENFCENPKRFYDELKEKLEIQGYKLDKEYNGEDSFDVTRKNINDDNILKAYKKFNEKGNI</sequence>
<dbReference type="RefSeq" id="WP_319048131.1">
    <property type="nucleotide sequence ID" value="NZ_JAUQUR010000003.1"/>
</dbReference>
<dbReference type="Pfam" id="PF13469">
    <property type="entry name" value="Sulfotransfer_3"/>
    <property type="match status" value="1"/>
</dbReference>
<name>A0AAW9DB40_9BACT</name>
<evidence type="ECO:0000313" key="2">
    <source>
        <dbReference type="Proteomes" id="UP001283691"/>
    </source>
</evidence>
<accession>A0AAW9DB40</accession>
<dbReference type="Proteomes" id="UP001283691">
    <property type="component" value="Unassembled WGS sequence"/>
</dbReference>
<dbReference type="SUPFAM" id="SSF52540">
    <property type="entry name" value="P-loop containing nucleoside triphosphate hydrolases"/>
    <property type="match status" value="1"/>
</dbReference>
<evidence type="ECO:0000313" key="1">
    <source>
        <dbReference type="EMBL" id="MDX4069420.1"/>
    </source>
</evidence>
<dbReference type="AlphaFoldDB" id="A0AAW9DB40"/>